<evidence type="ECO:0000256" key="1">
    <source>
        <dbReference type="SAM" id="MobiDB-lite"/>
    </source>
</evidence>
<feature type="compositionally biased region" description="Polar residues" evidence="1">
    <location>
        <begin position="1"/>
        <end position="16"/>
    </location>
</feature>
<sequence length="114" mass="11771">MPAPTAANQPSESSASVALPPGMVLGPDGKPCRTCTDWKGWKKLTKSAKPNDNSGSTTAATAATAAAAAATSASASSSNSEPGKTFNYEKECPPDREVLGRATWTFLRTSNKRP</sequence>
<proteinExistence type="predicted"/>
<comment type="caution">
    <text evidence="2">The sequence shown here is derived from an EMBL/GenBank/DDBJ whole genome shotgun (WGS) entry which is preliminary data.</text>
</comment>
<dbReference type="OrthoDB" id="17199at2759"/>
<dbReference type="AlphaFoldDB" id="A0A9P6FYB0"/>
<feature type="compositionally biased region" description="Low complexity" evidence="1">
    <location>
        <begin position="56"/>
        <end position="78"/>
    </location>
</feature>
<organism evidence="2 3">
    <name type="scientific">Lunasporangiospora selenospora</name>
    <dbReference type="NCBI Taxonomy" id="979761"/>
    <lineage>
        <taxon>Eukaryota</taxon>
        <taxon>Fungi</taxon>
        <taxon>Fungi incertae sedis</taxon>
        <taxon>Mucoromycota</taxon>
        <taxon>Mortierellomycotina</taxon>
        <taxon>Mortierellomycetes</taxon>
        <taxon>Mortierellales</taxon>
        <taxon>Mortierellaceae</taxon>
        <taxon>Lunasporangiospora</taxon>
    </lineage>
</organism>
<name>A0A9P6FYB0_9FUNG</name>
<dbReference type="Proteomes" id="UP000780801">
    <property type="component" value="Unassembled WGS sequence"/>
</dbReference>
<feature type="region of interest" description="Disordered" evidence="1">
    <location>
        <begin position="44"/>
        <end position="94"/>
    </location>
</feature>
<reference evidence="2" key="1">
    <citation type="journal article" date="2020" name="Fungal Divers.">
        <title>Resolving the Mortierellaceae phylogeny through synthesis of multi-gene phylogenetics and phylogenomics.</title>
        <authorList>
            <person name="Vandepol N."/>
            <person name="Liber J."/>
            <person name="Desiro A."/>
            <person name="Na H."/>
            <person name="Kennedy M."/>
            <person name="Barry K."/>
            <person name="Grigoriev I.V."/>
            <person name="Miller A.N."/>
            <person name="O'Donnell K."/>
            <person name="Stajich J.E."/>
            <person name="Bonito G."/>
        </authorList>
    </citation>
    <scope>NUCLEOTIDE SEQUENCE</scope>
    <source>
        <strain evidence="2">KOD1015</strain>
    </source>
</reference>
<accession>A0A9P6FYB0</accession>
<gene>
    <name evidence="2" type="ORF">BGW38_007729</name>
</gene>
<protein>
    <submittedName>
        <fullName evidence="2">Uncharacterized protein</fullName>
    </submittedName>
</protein>
<feature type="region of interest" description="Disordered" evidence="1">
    <location>
        <begin position="1"/>
        <end position="29"/>
    </location>
</feature>
<evidence type="ECO:0000313" key="3">
    <source>
        <dbReference type="Proteomes" id="UP000780801"/>
    </source>
</evidence>
<keyword evidence="3" id="KW-1185">Reference proteome</keyword>
<evidence type="ECO:0000313" key="2">
    <source>
        <dbReference type="EMBL" id="KAF9584058.1"/>
    </source>
</evidence>
<dbReference type="EMBL" id="JAABOA010000514">
    <property type="protein sequence ID" value="KAF9584058.1"/>
    <property type="molecule type" value="Genomic_DNA"/>
</dbReference>